<dbReference type="PANTHER" id="PTHR43228">
    <property type="entry name" value="TWO-COMPONENT RESPONSE REGULATOR"/>
    <property type="match status" value="1"/>
</dbReference>
<dbReference type="SMART" id="SM00448">
    <property type="entry name" value="REC"/>
    <property type="match status" value="1"/>
</dbReference>
<evidence type="ECO:0000313" key="5">
    <source>
        <dbReference type="Proteomes" id="UP000013165"/>
    </source>
</evidence>
<dbReference type="SMART" id="SM00028">
    <property type="entry name" value="TPR"/>
    <property type="match status" value="3"/>
</dbReference>
<dbReference type="STRING" id="626887.J057_23980"/>
<dbReference type="eggNOG" id="COG0457">
    <property type="taxonomic scope" value="Bacteria"/>
</dbReference>
<keyword evidence="5" id="KW-1185">Reference proteome</keyword>
<name>N6X0C8_9GAMM</name>
<evidence type="ECO:0000259" key="3">
    <source>
        <dbReference type="PROSITE" id="PS50110"/>
    </source>
</evidence>
<dbReference type="PROSITE" id="PS50005">
    <property type="entry name" value="TPR"/>
    <property type="match status" value="2"/>
</dbReference>
<dbReference type="Pfam" id="PF13174">
    <property type="entry name" value="TPR_6"/>
    <property type="match status" value="1"/>
</dbReference>
<dbReference type="Pfam" id="PF13432">
    <property type="entry name" value="TPR_16"/>
    <property type="match status" value="1"/>
</dbReference>
<dbReference type="InterPro" id="IPR001789">
    <property type="entry name" value="Sig_transdc_resp-reg_receiver"/>
</dbReference>
<sequence length="547" mass="61656">MSAVAAPKSPSEIDFSKLRVVVVDDFENFRLSMRQMLRGMGVGHIDTSASGTAAVQNCAYEHYDIVLCDYNLGSGKNGQHVLEELRHRKLLRRTSLFIMVTAETSKEMVMGAREYLPDAYLTKPINQAALSQRLNALLHQRAVLYPINREIDLENLPKAISLCTQLLPQQPRYRTWILKTLSDLYFQIGDYSHARKICEDVLQSRDIAWARLGLGKVLIAEQRHEEAIVALQTLIEKQPDLVEAYDLLAQALAATGKPTAAQQTLEKATTLSPNAILRQRQLATMAAENQDLDTASAAWRRTVHLGVHSIHDAPEHYLNLGRSLSELSEDDRSQEGQAQADEALRILQALKKRFPEAPEAYRQGLMIQARVHADQGRGKEAGQIVDEVLASEDGGDMSPDTVLELARTLFAMERREEAEKQLFDLSQRCADDSRIQAAIEALLDEPVGFRKRVKARQLNRNGIKAFENGDLDAAAEIFREALSLVPKHAALNLNLVQVRLKQLETQPRNTFLLEECRACLEKLRDLSQQHQQYRRFQSLQRKVESLS</sequence>
<dbReference type="InterPro" id="IPR011006">
    <property type="entry name" value="CheY-like_superfamily"/>
</dbReference>
<proteinExistence type="predicted"/>
<dbReference type="InterPro" id="IPR019734">
    <property type="entry name" value="TPR_rpt"/>
</dbReference>
<organism evidence="4 5">
    <name type="scientific">Marinobacter nanhaiticus D15-8W</name>
    <dbReference type="NCBI Taxonomy" id="626887"/>
    <lineage>
        <taxon>Bacteria</taxon>
        <taxon>Pseudomonadati</taxon>
        <taxon>Pseudomonadota</taxon>
        <taxon>Gammaproteobacteria</taxon>
        <taxon>Pseudomonadales</taxon>
        <taxon>Marinobacteraceae</taxon>
        <taxon>Marinobacter</taxon>
    </lineage>
</organism>
<feature type="domain" description="Response regulatory" evidence="3">
    <location>
        <begin position="19"/>
        <end position="138"/>
    </location>
</feature>
<dbReference type="eggNOG" id="COG0784">
    <property type="taxonomic scope" value="Bacteria"/>
</dbReference>
<dbReference type="Proteomes" id="UP000013165">
    <property type="component" value="Unassembled WGS sequence"/>
</dbReference>
<dbReference type="PATRIC" id="fig|626887.3.peg.4800"/>
<dbReference type="EMBL" id="APLQ01000014">
    <property type="protein sequence ID" value="ENO14508.1"/>
    <property type="molecule type" value="Genomic_DNA"/>
</dbReference>
<reference evidence="4 5" key="1">
    <citation type="journal article" date="2013" name="Genome Announc.">
        <title>Genome Sequence of the Polycyclic Aromatic Hydrocarbon-Degrading Bacterium Strain Marinobacter nanhaiticus D15-8WT.</title>
        <authorList>
            <person name="Cui Z."/>
            <person name="Gao W."/>
            <person name="Li Q."/>
            <person name="Xu G."/>
            <person name="Zheng L."/>
        </authorList>
    </citation>
    <scope>NUCLEOTIDE SEQUENCE [LARGE SCALE GENOMIC DNA]</scope>
    <source>
        <strain evidence="4 5">D15-8W</strain>
    </source>
</reference>
<evidence type="ECO:0000313" key="4">
    <source>
        <dbReference type="EMBL" id="ENO14508.1"/>
    </source>
</evidence>
<feature type="repeat" description="TPR" evidence="2">
    <location>
        <begin position="242"/>
        <end position="275"/>
    </location>
</feature>
<dbReference type="GO" id="GO:0000160">
    <property type="term" value="P:phosphorelay signal transduction system"/>
    <property type="evidence" value="ECO:0007669"/>
    <property type="project" value="InterPro"/>
</dbReference>
<dbReference type="Gene3D" id="1.25.40.10">
    <property type="entry name" value="Tetratricopeptide repeat domain"/>
    <property type="match status" value="3"/>
</dbReference>
<dbReference type="PANTHER" id="PTHR43228:SF1">
    <property type="entry name" value="TWO-COMPONENT RESPONSE REGULATOR ARR22"/>
    <property type="match status" value="1"/>
</dbReference>
<dbReference type="SUPFAM" id="SSF52172">
    <property type="entry name" value="CheY-like"/>
    <property type="match status" value="1"/>
</dbReference>
<evidence type="ECO:0000256" key="2">
    <source>
        <dbReference type="PROSITE-ProRule" id="PRU00339"/>
    </source>
</evidence>
<dbReference type="SUPFAM" id="SSF48452">
    <property type="entry name" value="TPR-like"/>
    <property type="match status" value="3"/>
</dbReference>
<keyword evidence="2" id="KW-0802">TPR repeat</keyword>
<comment type="caution">
    <text evidence="4">The sequence shown here is derived from an EMBL/GenBank/DDBJ whole genome shotgun (WGS) entry which is preliminary data.</text>
</comment>
<dbReference type="Gene3D" id="3.40.50.2300">
    <property type="match status" value="1"/>
</dbReference>
<dbReference type="OrthoDB" id="7298659at2"/>
<dbReference type="Pfam" id="PF14559">
    <property type="entry name" value="TPR_19"/>
    <property type="match status" value="2"/>
</dbReference>
<feature type="repeat" description="TPR" evidence="2">
    <location>
        <begin position="455"/>
        <end position="488"/>
    </location>
</feature>
<protein>
    <submittedName>
        <fullName evidence="4">Response regulator</fullName>
    </submittedName>
</protein>
<gene>
    <name evidence="4" type="ORF">J057_23980</name>
</gene>
<dbReference type="Pfam" id="PF00072">
    <property type="entry name" value="Response_reg"/>
    <property type="match status" value="1"/>
</dbReference>
<feature type="modified residue" description="4-aspartylphosphate" evidence="1">
    <location>
        <position position="69"/>
    </location>
</feature>
<dbReference type="InterPro" id="IPR052048">
    <property type="entry name" value="ST_Response_Regulator"/>
</dbReference>
<dbReference type="CDD" id="cd17589">
    <property type="entry name" value="REC_TPR"/>
    <property type="match status" value="1"/>
</dbReference>
<dbReference type="InterPro" id="IPR011990">
    <property type="entry name" value="TPR-like_helical_dom_sf"/>
</dbReference>
<accession>N6X0C8</accession>
<dbReference type="AlphaFoldDB" id="N6X0C8"/>
<keyword evidence="1" id="KW-0597">Phosphoprotein</keyword>
<dbReference type="RefSeq" id="WP_004582725.1">
    <property type="nucleotide sequence ID" value="NZ_AP028878.1"/>
</dbReference>
<evidence type="ECO:0000256" key="1">
    <source>
        <dbReference type="PROSITE-ProRule" id="PRU00169"/>
    </source>
</evidence>
<dbReference type="HOGENOM" id="CLU_035496_1_0_6"/>
<dbReference type="PROSITE" id="PS50110">
    <property type="entry name" value="RESPONSE_REGULATORY"/>
    <property type="match status" value="1"/>
</dbReference>